<protein>
    <recommendedName>
        <fullName evidence="3">NAD(P)-binding domain-containing protein</fullName>
    </recommendedName>
</protein>
<dbReference type="EMBL" id="KV417715">
    <property type="protein sequence ID" value="KZP08737.1"/>
    <property type="molecule type" value="Genomic_DNA"/>
</dbReference>
<reference evidence="1 2" key="1">
    <citation type="journal article" date="2016" name="Mol. Biol. Evol.">
        <title>Comparative Genomics of Early-Diverging Mushroom-Forming Fungi Provides Insights into the Origins of Lignocellulose Decay Capabilities.</title>
        <authorList>
            <person name="Nagy L.G."/>
            <person name="Riley R."/>
            <person name="Tritt A."/>
            <person name="Adam C."/>
            <person name="Daum C."/>
            <person name="Floudas D."/>
            <person name="Sun H."/>
            <person name="Yadav J.S."/>
            <person name="Pangilinan J."/>
            <person name="Larsson K.H."/>
            <person name="Matsuura K."/>
            <person name="Barry K."/>
            <person name="Labutti K."/>
            <person name="Kuo R."/>
            <person name="Ohm R.A."/>
            <person name="Bhattacharya S.S."/>
            <person name="Shirouzu T."/>
            <person name="Yoshinaga Y."/>
            <person name="Martin F.M."/>
            <person name="Grigoriev I.V."/>
            <person name="Hibbett D.S."/>
        </authorList>
    </citation>
    <scope>NUCLEOTIDE SEQUENCE [LARGE SCALE GENOMIC DNA]</scope>
    <source>
        <strain evidence="1 2">CBS 109695</strain>
    </source>
</reference>
<dbReference type="SUPFAM" id="SSF51735">
    <property type="entry name" value="NAD(P)-binding Rossmann-fold domains"/>
    <property type="match status" value="1"/>
</dbReference>
<dbReference type="Proteomes" id="UP000076532">
    <property type="component" value="Unassembled WGS sequence"/>
</dbReference>
<keyword evidence="2" id="KW-1185">Reference proteome</keyword>
<evidence type="ECO:0008006" key="3">
    <source>
        <dbReference type="Google" id="ProtNLM"/>
    </source>
</evidence>
<name>A0A165XNT4_9AGAM</name>
<dbReference type="OrthoDB" id="63935at2759"/>
<dbReference type="InterPro" id="IPR036291">
    <property type="entry name" value="NAD(P)-bd_dom_sf"/>
</dbReference>
<proteinExistence type="predicted"/>
<dbReference type="Gene3D" id="3.40.50.720">
    <property type="entry name" value="NAD(P)-binding Rossmann-like Domain"/>
    <property type="match status" value="1"/>
</dbReference>
<gene>
    <name evidence="1" type="ORF">FIBSPDRAFT_839990</name>
</gene>
<organism evidence="1 2">
    <name type="scientific">Athelia psychrophila</name>
    <dbReference type="NCBI Taxonomy" id="1759441"/>
    <lineage>
        <taxon>Eukaryota</taxon>
        <taxon>Fungi</taxon>
        <taxon>Dikarya</taxon>
        <taxon>Basidiomycota</taxon>
        <taxon>Agaricomycotina</taxon>
        <taxon>Agaricomycetes</taxon>
        <taxon>Agaricomycetidae</taxon>
        <taxon>Atheliales</taxon>
        <taxon>Atheliaceae</taxon>
        <taxon>Athelia</taxon>
    </lineage>
</organism>
<evidence type="ECO:0000313" key="2">
    <source>
        <dbReference type="Proteomes" id="UP000076532"/>
    </source>
</evidence>
<dbReference type="STRING" id="436010.A0A165XNT4"/>
<accession>A0A165XNT4</accession>
<sequence>MASFVGTKVLSIGGSRNIGYHSSVRILAKGGTVTFLLHSPACFDADDTIQGYIRSGRARLIKGDALVRADVVRAWAEAAKGDGAQSVDVLLFAAGGVPKFNLAKGFTISHPNLVTQSFLTTLSTVPTQTVPPKIIAISSTGITKYSHASLPLLLKPLYDYLLAVPHLGKVGAEKVMAYCAGWPWDEEHADVGVDIMGEGWDGMEGLPKGTLADIVVVRPAMLVDGACKVDAQAGAGKTGKGKEEYEMEDGDIGGYIVGRKDVAHFLVEDVLAEWGRWKGKCVSIAY</sequence>
<evidence type="ECO:0000313" key="1">
    <source>
        <dbReference type="EMBL" id="KZP08737.1"/>
    </source>
</evidence>
<dbReference type="AlphaFoldDB" id="A0A165XNT4"/>